<dbReference type="EMBL" id="FXZE01000009">
    <property type="protein sequence ID" value="SMX89639.1"/>
    <property type="molecule type" value="Genomic_DNA"/>
</dbReference>
<accession>A0A2H1JQ93</accession>
<evidence type="ECO:0000313" key="2">
    <source>
        <dbReference type="EMBL" id="SMX89639.1"/>
    </source>
</evidence>
<feature type="coiled-coil region" evidence="1">
    <location>
        <begin position="47"/>
        <end position="74"/>
    </location>
</feature>
<dbReference type="AlphaFoldDB" id="A0A2H1JQ93"/>
<reference evidence="3" key="1">
    <citation type="submission" date="2017-03" db="EMBL/GenBank/DDBJ databases">
        <authorList>
            <person name="Monnet C."/>
        </authorList>
    </citation>
    <scope>NUCLEOTIDE SEQUENCE [LARGE SCALE GENOMIC DNA]</scope>
    <source>
        <strain evidence="3">P10</strain>
    </source>
</reference>
<name>A0A2H1JQ93_9MICO</name>
<gene>
    <name evidence="2" type="ORF">BANT10_02263</name>
</gene>
<keyword evidence="1" id="KW-0175">Coiled coil</keyword>
<keyword evidence="3" id="KW-1185">Reference proteome</keyword>
<feature type="coiled-coil region" evidence="1">
    <location>
        <begin position="112"/>
        <end position="170"/>
    </location>
</feature>
<organism evidence="2 3">
    <name type="scientific">Brevibacterium antiquum</name>
    <dbReference type="NCBI Taxonomy" id="234835"/>
    <lineage>
        <taxon>Bacteria</taxon>
        <taxon>Bacillati</taxon>
        <taxon>Actinomycetota</taxon>
        <taxon>Actinomycetes</taxon>
        <taxon>Micrococcales</taxon>
        <taxon>Brevibacteriaceae</taxon>
        <taxon>Brevibacterium</taxon>
    </lineage>
</organism>
<protein>
    <submittedName>
        <fullName evidence="2">Uncharacterized protein</fullName>
    </submittedName>
</protein>
<evidence type="ECO:0000313" key="3">
    <source>
        <dbReference type="Proteomes" id="UP000234342"/>
    </source>
</evidence>
<dbReference type="RefSeq" id="WP_101643637.1">
    <property type="nucleotide sequence ID" value="NZ_FXZE01000009.1"/>
</dbReference>
<dbReference type="Proteomes" id="UP000234342">
    <property type="component" value="Unassembled WGS sequence"/>
</dbReference>
<proteinExistence type="predicted"/>
<evidence type="ECO:0000256" key="1">
    <source>
        <dbReference type="SAM" id="Coils"/>
    </source>
</evidence>
<sequence length="280" mass="30307">MPRWVTISLASFVTVLLVGVVAVIGLNMYGEHRAAVEAARDGYQSSFDDYESEQDRLSKRLADAQDTLDTTEAEDVEEASLVEDLSSEHTAAQEVLDTYASRGDFDAVGSSVDELNAEVEAMDGAASEMKAAAEILDSADQEVHDSFWAKKQIEADERAAEQEKKAKESASSISYEELFRAGSSLQGEFFTFEGEIVQDVGAGVYRVNVTKKPGYTMNFWEDTVLLTISPASDTKLLEDDIITFVAKSEGTETYESIMGATIEIPALSAEGADVSLSSDG</sequence>